<proteinExistence type="predicted"/>
<accession>A0ABU0IGF3</accession>
<protein>
    <submittedName>
        <fullName evidence="1">Uncharacterized protein</fullName>
    </submittedName>
</protein>
<evidence type="ECO:0000313" key="1">
    <source>
        <dbReference type="EMBL" id="MDQ0457352.1"/>
    </source>
</evidence>
<reference evidence="1 2" key="1">
    <citation type="submission" date="2023-07" db="EMBL/GenBank/DDBJ databases">
        <title>Genomic Encyclopedia of Type Strains, Phase IV (KMG-IV): sequencing the most valuable type-strain genomes for metagenomic binning, comparative biology and taxonomic classification.</title>
        <authorList>
            <person name="Goeker M."/>
        </authorList>
    </citation>
    <scope>NUCLEOTIDE SEQUENCE [LARGE SCALE GENOMIC DNA]</scope>
    <source>
        <strain evidence="1 2">DSM 100301</strain>
    </source>
</reference>
<organism evidence="1 2">
    <name type="scientific">Rhizobium paknamense</name>
    <dbReference type="NCBI Taxonomy" id="1206817"/>
    <lineage>
        <taxon>Bacteria</taxon>
        <taxon>Pseudomonadati</taxon>
        <taxon>Pseudomonadota</taxon>
        <taxon>Alphaproteobacteria</taxon>
        <taxon>Hyphomicrobiales</taxon>
        <taxon>Rhizobiaceae</taxon>
        <taxon>Rhizobium/Agrobacterium group</taxon>
        <taxon>Rhizobium</taxon>
    </lineage>
</organism>
<evidence type="ECO:0000313" key="2">
    <source>
        <dbReference type="Proteomes" id="UP001235269"/>
    </source>
</evidence>
<dbReference type="EMBL" id="JAUSWH010000014">
    <property type="protein sequence ID" value="MDQ0457352.1"/>
    <property type="molecule type" value="Genomic_DNA"/>
</dbReference>
<name>A0ABU0IGF3_9HYPH</name>
<gene>
    <name evidence="1" type="ORF">QO005_003708</name>
</gene>
<keyword evidence="2" id="KW-1185">Reference proteome</keyword>
<comment type="caution">
    <text evidence="1">The sequence shown here is derived from an EMBL/GenBank/DDBJ whole genome shotgun (WGS) entry which is preliminary data.</text>
</comment>
<sequence>MSQALIIAAMEGNRAVSAAEPLACAFPLTITAKTTIKTV</sequence>
<dbReference type="Proteomes" id="UP001235269">
    <property type="component" value="Unassembled WGS sequence"/>
</dbReference>